<dbReference type="SUPFAM" id="SSF49401">
    <property type="entry name" value="Bacterial adhesins"/>
    <property type="match status" value="1"/>
</dbReference>
<evidence type="ECO:0000313" key="3">
    <source>
        <dbReference type="Proteomes" id="UP000007843"/>
    </source>
</evidence>
<reference evidence="2 3" key="1">
    <citation type="journal article" date="2012" name="J. Bacteriol.">
        <title>Complete genome sequence of Klebsiella oxytoca KCTC 1686, used in production of 2,3-butanediol.</title>
        <authorList>
            <person name="Shin S.H."/>
            <person name="Kim S."/>
            <person name="Kim J.Y."/>
            <person name="Lee S."/>
            <person name="Um Y."/>
            <person name="Oh M.K."/>
            <person name="Kim Y.R."/>
            <person name="Lee J."/>
            <person name="Yang K.S."/>
        </authorList>
    </citation>
    <scope>NUCLEOTIDE SEQUENCE [LARGE SCALE GENOMIC DNA]</scope>
    <source>
        <strain evidence="3">ATCC 8724 / DSM 4798 / JCM 20051 / NBRC 3318 / NRRL B-199 / KCTC 1686</strain>
    </source>
</reference>
<dbReference type="HOGENOM" id="CLU_064082_2_0_6"/>
<sequence>MKKLFIFFILLICLFSSSSWAIDCYQNNYGGDHLVTTSLPPFTVPADAPVGKKIWESGDITVTVYCDEASHNNKDPKSPWSENVYAYILDSFHNTDNLVTNNSYLAFGVTYNGVDYDIPNTKINTGACLDQMSDFDQSYKHKACNGHTIQKNTTFTVRFRLYVKLKSIPPSQIEYNFPAVTVLAFDGSGGINRLAHAKNLHYDIDGLSNIHFLDCSVDIKIYPESQIVDFGQISDSVILKEPAKKPFSISTIKNEAAGCTDKFDVKTSFYTNDTLYDNTHLDMGNGLLMRINDKTINSDIVYNQYANFASYIPGSAATVTHNYIAELTKHPTKSLVEGPFSKDLIIKINYQ</sequence>
<protein>
    <submittedName>
        <fullName evidence="2">Putative fimbrial adhesin</fullName>
    </submittedName>
</protein>
<dbReference type="Proteomes" id="UP000007843">
    <property type="component" value="Chromosome"/>
</dbReference>
<feature type="signal peptide" evidence="1">
    <location>
        <begin position="1"/>
        <end position="21"/>
    </location>
</feature>
<dbReference type="EMBL" id="CP003218">
    <property type="protein sequence ID" value="AEX02345.1"/>
    <property type="molecule type" value="Genomic_DNA"/>
</dbReference>
<feature type="chain" id="PRO_5002610999" evidence="1">
    <location>
        <begin position="22"/>
        <end position="351"/>
    </location>
</feature>
<dbReference type="KEGG" id="kox:KOX_03020"/>
<dbReference type="AlphaFoldDB" id="A0A0H3H7Z5"/>
<evidence type="ECO:0000256" key="1">
    <source>
        <dbReference type="SAM" id="SignalP"/>
    </source>
</evidence>
<name>A0A0H3H7Z5_KLEM8</name>
<accession>A0A0H3H7Z5</accession>
<keyword evidence="1" id="KW-0732">Signal</keyword>
<evidence type="ECO:0000313" key="2">
    <source>
        <dbReference type="EMBL" id="AEX02345.1"/>
    </source>
</evidence>
<dbReference type="PATRIC" id="fig|1006551.4.peg.604"/>
<gene>
    <name evidence="2" type="ordered locus">KOX_03020</name>
</gene>
<dbReference type="RefSeq" id="WP_014226882.1">
    <property type="nucleotide sequence ID" value="NC_016612.1"/>
</dbReference>
<organism evidence="2 3">
    <name type="scientific">Klebsiella michiganensis (strain ATCC 8724 / DSM 4798 / JCM 20051 / NBRC 3318 / NRRL B-199 / KCTC 1686 / BUCSAV 143 / CCM 1901)</name>
    <dbReference type="NCBI Taxonomy" id="1006551"/>
    <lineage>
        <taxon>Bacteria</taxon>
        <taxon>Pseudomonadati</taxon>
        <taxon>Pseudomonadota</taxon>
        <taxon>Gammaproteobacteria</taxon>
        <taxon>Enterobacterales</taxon>
        <taxon>Enterobacteriaceae</taxon>
        <taxon>Klebsiella/Raoultella group</taxon>
        <taxon>Klebsiella</taxon>
    </lineage>
</organism>
<proteinExistence type="predicted"/>
<dbReference type="InterPro" id="IPR008966">
    <property type="entry name" value="Adhesion_dom_sf"/>
</dbReference>